<evidence type="ECO:0000256" key="4">
    <source>
        <dbReference type="ARBA" id="ARBA00012546"/>
    </source>
</evidence>
<dbReference type="EC" id="5.3.1.12" evidence="4 7"/>
<dbReference type="Pfam" id="PF02614">
    <property type="entry name" value="UxaC"/>
    <property type="match status" value="1"/>
</dbReference>
<protein>
    <recommendedName>
        <fullName evidence="5 7">Uronate isomerase</fullName>
        <ecNumber evidence="4 7">5.3.1.12</ecNumber>
    </recommendedName>
    <alternativeName>
        <fullName evidence="7">Glucuronate isomerase</fullName>
    </alternativeName>
    <alternativeName>
        <fullName evidence="7">Uronic isomerase</fullName>
    </alternativeName>
</protein>
<comment type="pathway">
    <text evidence="2 7">Carbohydrate metabolism; pentose and glucuronate interconversion.</text>
</comment>
<evidence type="ECO:0000313" key="9">
    <source>
        <dbReference type="Proteomes" id="UP000027186"/>
    </source>
</evidence>
<comment type="catalytic activity">
    <reaction evidence="7">
        <text>aldehydo-D-galacturonate = keto-D-tagaturonate</text>
        <dbReference type="Rhea" id="RHEA:27702"/>
        <dbReference type="ChEBI" id="CHEBI:12952"/>
        <dbReference type="ChEBI" id="CHEBI:17886"/>
    </reaction>
</comment>
<dbReference type="UniPathway" id="UPA00246"/>
<keyword evidence="8" id="KW-0614">Plasmid</keyword>
<dbReference type="SUPFAM" id="SSF51556">
    <property type="entry name" value="Metallo-dependent hydrolases"/>
    <property type="match status" value="1"/>
</dbReference>
<dbReference type="KEGG" id="abq:ABAZ39_31825"/>
<evidence type="ECO:0000313" key="8">
    <source>
        <dbReference type="EMBL" id="AIB16439.1"/>
    </source>
</evidence>
<keyword evidence="6 7" id="KW-0413">Isomerase</keyword>
<dbReference type="Gene3D" id="1.10.2020.10">
    <property type="entry name" value="uronate isomerase, domain 2, chain A"/>
    <property type="match status" value="1"/>
</dbReference>
<evidence type="ECO:0000256" key="1">
    <source>
        <dbReference type="ARBA" id="ARBA00001165"/>
    </source>
</evidence>
<accession>A0A060E0E4</accession>
<dbReference type="GO" id="GO:0019698">
    <property type="term" value="P:D-galacturonate catabolic process"/>
    <property type="evidence" value="ECO:0007669"/>
    <property type="project" value="TreeGrafter"/>
</dbReference>
<dbReference type="GO" id="GO:0042840">
    <property type="term" value="P:D-glucuronate catabolic process"/>
    <property type="evidence" value="ECO:0007669"/>
    <property type="project" value="TreeGrafter"/>
</dbReference>
<geneLocation type="plasmid" evidence="8 9">
    <name>AbAZ39_p4</name>
</geneLocation>
<evidence type="ECO:0000256" key="6">
    <source>
        <dbReference type="ARBA" id="ARBA00023235"/>
    </source>
</evidence>
<dbReference type="EMBL" id="CP007797">
    <property type="protein sequence ID" value="AIB16439.1"/>
    <property type="molecule type" value="Genomic_DNA"/>
</dbReference>
<dbReference type="InterPro" id="IPR032466">
    <property type="entry name" value="Metal_Hydrolase"/>
</dbReference>
<dbReference type="InterPro" id="IPR003766">
    <property type="entry name" value="Uronate_isomerase"/>
</dbReference>
<comment type="catalytic activity">
    <reaction evidence="1 7">
        <text>D-glucuronate = D-fructuronate</text>
        <dbReference type="Rhea" id="RHEA:13049"/>
        <dbReference type="ChEBI" id="CHEBI:58720"/>
        <dbReference type="ChEBI" id="CHEBI:59863"/>
        <dbReference type="EC" id="5.3.1.12"/>
    </reaction>
</comment>
<dbReference type="Proteomes" id="UP000027186">
    <property type="component" value="Plasmid AbAZ39_p4"/>
</dbReference>
<dbReference type="NCBIfam" id="NF002794">
    <property type="entry name" value="PRK02925.1"/>
    <property type="match status" value="1"/>
</dbReference>
<proteinExistence type="inferred from homology"/>
<dbReference type="PANTHER" id="PTHR30068">
    <property type="entry name" value="URONATE ISOMERASE"/>
    <property type="match status" value="1"/>
</dbReference>
<dbReference type="Gene3D" id="3.20.20.140">
    <property type="entry name" value="Metal-dependent hydrolases"/>
    <property type="match status" value="1"/>
</dbReference>
<evidence type="ECO:0000256" key="7">
    <source>
        <dbReference type="HAMAP-Rule" id="MF_00675"/>
    </source>
</evidence>
<dbReference type="AlphaFoldDB" id="A0A060E0E4"/>
<dbReference type="RefSeq" id="WP_040138203.1">
    <property type="nucleotide sequence ID" value="NZ_CP007797.1"/>
</dbReference>
<evidence type="ECO:0000256" key="2">
    <source>
        <dbReference type="ARBA" id="ARBA00004892"/>
    </source>
</evidence>
<dbReference type="PANTHER" id="PTHR30068:SF4">
    <property type="entry name" value="URONATE ISOMERASE"/>
    <property type="match status" value="1"/>
</dbReference>
<evidence type="ECO:0000256" key="3">
    <source>
        <dbReference type="ARBA" id="ARBA00008397"/>
    </source>
</evidence>
<reference evidence="8 9" key="1">
    <citation type="journal article" date="2014" name="Genome Announc.">
        <title>Complete Genome Sequence of the Model Rhizosphere Strain Azospirillum brasilense Az39, Successfully Applied in Agriculture.</title>
        <authorList>
            <person name="Rivera D."/>
            <person name="Revale S."/>
            <person name="Molina R."/>
            <person name="Gualpa J."/>
            <person name="Puente M."/>
            <person name="Maroniche G."/>
            <person name="Paris G."/>
            <person name="Baker D."/>
            <person name="Clavijo B."/>
            <person name="McLay K."/>
            <person name="Spaepen S."/>
            <person name="Perticari A."/>
            <person name="Vazquez M."/>
            <person name="Wisniewski-Dye F."/>
            <person name="Watkins C."/>
            <person name="Martinez-Abarca F."/>
            <person name="Vanderleyden J."/>
            <person name="Cassan F."/>
        </authorList>
    </citation>
    <scope>NUCLEOTIDE SEQUENCE [LARGE SCALE GENOMIC DNA]</scope>
    <source>
        <strain evidence="8 9">Az39</strain>
        <plasmid evidence="8">AbAZ39_p4</plasmid>
    </source>
</reference>
<name>A0A060E0E4_9PROT</name>
<organism evidence="8 9">
    <name type="scientific">Azospirillum argentinense</name>
    <dbReference type="NCBI Taxonomy" id="2970906"/>
    <lineage>
        <taxon>Bacteria</taxon>
        <taxon>Pseudomonadati</taxon>
        <taxon>Pseudomonadota</taxon>
        <taxon>Alphaproteobacteria</taxon>
        <taxon>Rhodospirillales</taxon>
        <taxon>Azospirillaceae</taxon>
        <taxon>Azospirillum</taxon>
    </lineage>
</organism>
<sequence>MLHPDRLFPSDPTQRDIARRLYAEVGHLPIISPHGHTDPSWFAKNEAFPNPASLFVVPDHYAFRMLYSQGVTMESLGVPRKDGGAVESDPRKIWRQLAQNWHLFRGTPTRMWLDHAFETVFGVTERLSGASADRIFDQIDACLQKPEFLPRALFERFNIELLATTESPLDTLEHHRAIRESGWKGRVITAFRPDPVVDPEFEGFQANVERLGALSGENTGTWAGYLAALRNRRQYFKEVGGATSTDHGHATATTADLSDADAERLFEKALRGTITVAEAEIFRGQMLTEMAKMSLDDGLVMQIHPGSFRNHNPGVFERFGRDKGADIPTGTEYVRALKPLLDRVGNERDLTIILFTLDETSYARELAPLAGHYPALRVGPAWWFHDSPEGMRRYREMITETAGFYNTVGFNDDTRAFCSIPARHDVARRVDSAFLARLVAEHRLEEDEAAELAVDLAYTLAKKAYKL</sequence>
<evidence type="ECO:0000256" key="5">
    <source>
        <dbReference type="ARBA" id="ARBA00020555"/>
    </source>
</evidence>
<gene>
    <name evidence="7" type="primary">uxaC</name>
    <name evidence="8" type="ORF">ABAZ39_31825</name>
</gene>
<dbReference type="HAMAP" id="MF_00675">
    <property type="entry name" value="UxaC"/>
    <property type="match status" value="1"/>
</dbReference>
<comment type="similarity">
    <text evidence="3 7">Belongs to the metallo-dependent hydrolases superfamily. Uronate isomerase family.</text>
</comment>
<dbReference type="GO" id="GO:0008880">
    <property type="term" value="F:glucuronate isomerase activity"/>
    <property type="evidence" value="ECO:0007669"/>
    <property type="project" value="UniProtKB-UniRule"/>
</dbReference>